<evidence type="ECO:0000313" key="3">
    <source>
        <dbReference type="EMBL" id="AWM78513.1"/>
    </source>
</evidence>
<dbReference type="InterPro" id="IPR050417">
    <property type="entry name" value="Sugar_Epim/Isomerase"/>
</dbReference>
<evidence type="ECO:0000313" key="4">
    <source>
        <dbReference type="Proteomes" id="UP000247763"/>
    </source>
</evidence>
<evidence type="ECO:0000256" key="1">
    <source>
        <dbReference type="ARBA" id="ARBA00023235"/>
    </source>
</evidence>
<dbReference type="Proteomes" id="UP000247763">
    <property type="component" value="Chromosome"/>
</dbReference>
<organism evidence="3 4">
    <name type="scientific">Phenylobacterium parvum</name>
    <dbReference type="NCBI Taxonomy" id="2201350"/>
    <lineage>
        <taxon>Bacteria</taxon>
        <taxon>Pseudomonadati</taxon>
        <taxon>Pseudomonadota</taxon>
        <taxon>Alphaproteobacteria</taxon>
        <taxon>Caulobacterales</taxon>
        <taxon>Caulobacteraceae</taxon>
        <taxon>Phenylobacterium</taxon>
    </lineage>
</organism>
<dbReference type="Pfam" id="PF01261">
    <property type="entry name" value="AP_endonuc_2"/>
    <property type="match status" value="1"/>
</dbReference>
<protein>
    <submittedName>
        <fullName evidence="3">Xylose isomerase</fullName>
    </submittedName>
</protein>
<dbReference type="KEGG" id="phb:HYN04_12580"/>
<keyword evidence="1 3" id="KW-0413">Isomerase</keyword>
<dbReference type="GO" id="GO:0016853">
    <property type="term" value="F:isomerase activity"/>
    <property type="evidence" value="ECO:0007669"/>
    <property type="project" value="UniProtKB-KW"/>
</dbReference>
<dbReference type="InterPro" id="IPR013022">
    <property type="entry name" value="Xyl_isomerase-like_TIM-brl"/>
</dbReference>
<dbReference type="AlphaFoldDB" id="A0A2Z3HQ93"/>
<dbReference type="SUPFAM" id="SSF51658">
    <property type="entry name" value="Xylose isomerase-like"/>
    <property type="match status" value="1"/>
</dbReference>
<sequence>MIRQSFAWWSFAMAPDTDPRALLAGAAGAGAKGVEMLPDDLWPVAQDLGLSVVTLSGHALEVGFNDPARHAALRDEVRQRIDDAAAGGCEAVIVFSGSRIGDGADAPAIAACVEGLGPVVEHARGTGVRLLLELLNSKVDHPGHQCDRTAFGAEIVRQLDDPGLRLLYDGYHMQLMEGDLSRTIVDHLDLIGHVHTAGAPGRRDLDDRQEINWPAIAGLLARKGYGQWVGHEFVPRGEPVAALAQAIALFNAGAEAGVRNV</sequence>
<dbReference type="OrthoDB" id="9786584at2"/>
<gene>
    <name evidence="3" type="ORF">HYN04_12580</name>
</gene>
<dbReference type="InterPro" id="IPR036237">
    <property type="entry name" value="Xyl_isomerase-like_sf"/>
</dbReference>
<feature type="domain" description="Xylose isomerase-like TIM barrel" evidence="2">
    <location>
        <begin position="40"/>
        <end position="249"/>
    </location>
</feature>
<dbReference type="PANTHER" id="PTHR43489">
    <property type="entry name" value="ISOMERASE"/>
    <property type="match status" value="1"/>
</dbReference>
<dbReference type="RefSeq" id="WP_110451079.1">
    <property type="nucleotide sequence ID" value="NZ_CP029479.1"/>
</dbReference>
<evidence type="ECO:0000259" key="2">
    <source>
        <dbReference type="Pfam" id="PF01261"/>
    </source>
</evidence>
<reference evidence="4" key="1">
    <citation type="submission" date="2018-05" db="EMBL/GenBank/DDBJ databases">
        <title>Genome sequencing of Phenylobacterium sp. HYN0004.</title>
        <authorList>
            <person name="Yi H."/>
            <person name="Baek C."/>
        </authorList>
    </citation>
    <scope>NUCLEOTIDE SEQUENCE [LARGE SCALE GENOMIC DNA]</scope>
    <source>
        <strain evidence="4">HYN0004</strain>
    </source>
</reference>
<keyword evidence="4" id="KW-1185">Reference proteome</keyword>
<proteinExistence type="predicted"/>
<name>A0A2Z3HQ93_9CAUL</name>
<accession>A0A2Z3HQ93</accession>
<dbReference type="Gene3D" id="3.20.20.150">
    <property type="entry name" value="Divalent-metal-dependent TIM barrel enzymes"/>
    <property type="match status" value="1"/>
</dbReference>
<dbReference type="EMBL" id="CP029479">
    <property type="protein sequence ID" value="AWM78513.1"/>
    <property type="molecule type" value="Genomic_DNA"/>
</dbReference>
<dbReference type="PANTHER" id="PTHR43489:SF3">
    <property type="entry name" value="XYLOSE ISOMERASE DOMAIN PROTEIN TIM BARREL"/>
    <property type="match status" value="1"/>
</dbReference>